<dbReference type="InterPro" id="IPR050122">
    <property type="entry name" value="RTK"/>
</dbReference>
<feature type="transmembrane region" description="Helical" evidence="16">
    <location>
        <begin position="431"/>
        <end position="448"/>
    </location>
</feature>
<evidence type="ECO:0000256" key="16">
    <source>
        <dbReference type="SAM" id="Phobius"/>
    </source>
</evidence>
<dbReference type="PROSITE" id="PS50011">
    <property type="entry name" value="PROTEIN_KINASE_DOM"/>
    <property type="match status" value="1"/>
</dbReference>
<dbReference type="CDD" id="cd00063">
    <property type="entry name" value="FN3"/>
    <property type="match status" value="1"/>
</dbReference>
<dbReference type="InterPro" id="IPR036116">
    <property type="entry name" value="FN3_sf"/>
</dbReference>
<evidence type="ECO:0000256" key="14">
    <source>
        <dbReference type="ARBA" id="ARBA00051243"/>
    </source>
</evidence>
<keyword evidence="11" id="KW-0675">Receptor</keyword>
<dbReference type="InterPro" id="IPR000719">
    <property type="entry name" value="Prot_kinase_dom"/>
</dbReference>
<comment type="similarity">
    <text evidence="2">Belongs to the protein kinase superfamily. CAMK Ser/Thr protein kinase family.</text>
</comment>
<evidence type="ECO:0000256" key="15">
    <source>
        <dbReference type="PROSITE-ProRule" id="PRU10141"/>
    </source>
</evidence>
<dbReference type="InterPro" id="IPR013783">
    <property type="entry name" value="Ig-like_fold"/>
</dbReference>
<dbReference type="SUPFAM" id="SSF49265">
    <property type="entry name" value="Fibronectin type III"/>
    <property type="match status" value="1"/>
</dbReference>
<comment type="subcellular location">
    <subcellularLocation>
        <location evidence="1">Membrane</location>
        <topology evidence="1">Single-pass membrane protein</topology>
    </subcellularLocation>
</comment>
<dbReference type="Gene3D" id="2.60.40.10">
    <property type="entry name" value="Immunoglobulins"/>
    <property type="match status" value="2"/>
</dbReference>
<dbReference type="InterPro" id="IPR020635">
    <property type="entry name" value="Tyr_kinase_cat_dom"/>
</dbReference>
<evidence type="ECO:0000256" key="1">
    <source>
        <dbReference type="ARBA" id="ARBA00004167"/>
    </source>
</evidence>
<keyword evidence="5 16" id="KW-0812">Transmembrane</keyword>
<keyword evidence="13" id="KW-0393">Immunoglobulin domain</keyword>
<evidence type="ECO:0000256" key="5">
    <source>
        <dbReference type="ARBA" id="ARBA00022692"/>
    </source>
</evidence>
<keyword evidence="8 16" id="KW-1133">Transmembrane helix</keyword>
<feature type="domain" description="Protein kinase" evidence="17">
    <location>
        <begin position="750"/>
        <end position="963"/>
    </location>
</feature>
<evidence type="ECO:0000256" key="3">
    <source>
        <dbReference type="ARBA" id="ARBA00011902"/>
    </source>
</evidence>
<dbReference type="PROSITE" id="PS50835">
    <property type="entry name" value="IG_LIKE"/>
    <property type="match status" value="1"/>
</dbReference>
<dbReference type="Gene3D" id="1.10.510.10">
    <property type="entry name" value="Transferase(Phosphotransferase) domain 1"/>
    <property type="match status" value="1"/>
</dbReference>
<evidence type="ECO:0000259" key="18">
    <source>
        <dbReference type="PROSITE" id="PS50835"/>
    </source>
</evidence>
<evidence type="ECO:0000256" key="4">
    <source>
        <dbReference type="ARBA" id="ARBA00022679"/>
    </source>
</evidence>
<feature type="domain" description="Ig-like" evidence="18">
    <location>
        <begin position="157"/>
        <end position="238"/>
    </location>
</feature>
<gene>
    <name evidence="19" type="ORF">PEVE_00014220</name>
</gene>
<dbReference type="InterPro" id="IPR003961">
    <property type="entry name" value="FN3_dom"/>
</dbReference>
<dbReference type="PROSITE" id="PS00109">
    <property type="entry name" value="PROTEIN_KINASE_TYR"/>
    <property type="match status" value="1"/>
</dbReference>
<dbReference type="PROSITE" id="PS00107">
    <property type="entry name" value="PROTEIN_KINASE_ATP"/>
    <property type="match status" value="1"/>
</dbReference>
<dbReference type="InterPro" id="IPR008266">
    <property type="entry name" value="Tyr_kinase_AS"/>
</dbReference>
<evidence type="ECO:0000313" key="19">
    <source>
        <dbReference type="EMBL" id="CAH3182488.1"/>
    </source>
</evidence>
<keyword evidence="20" id="KW-1185">Reference proteome</keyword>
<dbReference type="EMBL" id="CALNXI010002069">
    <property type="protein sequence ID" value="CAH3182488.1"/>
    <property type="molecule type" value="Genomic_DNA"/>
</dbReference>
<evidence type="ECO:0000256" key="7">
    <source>
        <dbReference type="ARBA" id="ARBA00022777"/>
    </source>
</evidence>
<dbReference type="Proteomes" id="UP001159427">
    <property type="component" value="Unassembled WGS sequence"/>
</dbReference>
<dbReference type="SUPFAM" id="SSF56112">
    <property type="entry name" value="Protein kinase-like (PK-like)"/>
    <property type="match status" value="1"/>
</dbReference>
<dbReference type="CDD" id="cd00192">
    <property type="entry name" value="PTKc"/>
    <property type="match status" value="1"/>
</dbReference>
<keyword evidence="9 16" id="KW-0472">Membrane</keyword>
<dbReference type="PANTHER" id="PTHR24416">
    <property type="entry name" value="TYROSINE-PROTEIN KINASE RECEPTOR"/>
    <property type="match status" value="1"/>
</dbReference>
<keyword evidence="12" id="KW-0325">Glycoprotein</keyword>
<protein>
    <recommendedName>
        <fullName evidence="3">receptor protein-tyrosine kinase</fullName>
        <ecNumber evidence="3">2.7.10.1</ecNumber>
    </recommendedName>
</protein>
<keyword evidence="15" id="KW-0547">Nucleotide-binding</keyword>
<evidence type="ECO:0000256" key="12">
    <source>
        <dbReference type="ARBA" id="ARBA00023180"/>
    </source>
</evidence>
<comment type="catalytic activity">
    <reaction evidence="14">
        <text>L-tyrosyl-[protein] + ATP = O-phospho-L-tyrosyl-[protein] + ADP + H(+)</text>
        <dbReference type="Rhea" id="RHEA:10596"/>
        <dbReference type="Rhea" id="RHEA-COMP:10136"/>
        <dbReference type="Rhea" id="RHEA-COMP:20101"/>
        <dbReference type="ChEBI" id="CHEBI:15378"/>
        <dbReference type="ChEBI" id="CHEBI:30616"/>
        <dbReference type="ChEBI" id="CHEBI:46858"/>
        <dbReference type="ChEBI" id="CHEBI:61978"/>
        <dbReference type="ChEBI" id="CHEBI:456216"/>
        <dbReference type="EC" id="2.7.10.1"/>
    </reaction>
</comment>
<dbReference type="EC" id="2.7.10.1" evidence="3"/>
<dbReference type="InterPro" id="IPR011009">
    <property type="entry name" value="Kinase-like_dom_sf"/>
</dbReference>
<evidence type="ECO:0000313" key="20">
    <source>
        <dbReference type="Proteomes" id="UP001159427"/>
    </source>
</evidence>
<proteinExistence type="inferred from homology"/>
<dbReference type="SMART" id="SM00409">
    <property type="entry name" value="IG"/>
    <property type="match status" value="1"/>
</dbReference>
<evidence type="ECO:0000256" key="13">
    <source>
        <dbReference type="ARBA" id="ARBA00023319"/>
    </source>
</evidence>
<keyword evidence="7" id="KW-0418">Kinase</keyword>
<dbReference type="PRINTS" id="PR00109">
    <property type="entry name" value="TYRKINASE"/>
</dbReference>
<feature type="binding site" evidence="15">
    <location>
        <position position="784"/>
    </location>
    <ligand>
        <name>ATP</name>
        <dbReference type="ChEBI" id="CHEBI:30616"/>
    </ligand>
</feature>
<organism evidence="19 20">
    <name type="scientific">Porites evermanni</name>
    <dbReference type="NCBI Taxonomy" id="104178"/>
    <lineage>
        <taxon>Eukaryota</taxon>
        <taxon>Metazoa</taxon>
        <taxon>Cnidaria</taxon>
        <taxon>Anthozoa</taxon>
        <taxon>Hexacorallia</taxon>
        <taxon>Scleractinia</taxon>
        <taxon>Fungiina</taxon>
        <taxon>Poritidae</taxon>
        <taxon>Porites</taxon>
    </lineage>
</organism>
<sequence length="963" mass="108279">MDVPCDQYKLLTQSEPCTMLIYGILSTGDRQRMISTPDKPTKVFIGDNVSLLWRYYKPSHLTLFEVVFGYWKSPGYLHPKLIAVDSKGFISVRAGYETAVSWDGNLTSSLAVFVLYNVQPADGNVDFGIQVEFGLADNPLKDIVQLLVVAKPIADLPRITDITTPPILRTGQNVNLSCVVSGLSLLSVTWHRGRNVVSNHGNGTSTVVIRLLNITQEDWGEYTCVTQNEAGEDRRNVFLRILPASPTILNTNTKVVNSSWTLRWSAVYSEGRLVTTYTAWHRVLHMTKVADKDMTHKESWLRKNVSGFMYHIELAAYKRYMFAVTAWNEWGESELQSSKTLIISTNFADVTNRRTKTTAKSLHTSTISSSAATGMSPTYRANMKDEMNYNVTLVSIMIAIALSSLLLGGIYCLRRKSVCRKEKEERKSTKFFTVHCPYLFNGVFPYLLQVQGNDMNERHSVTSLELPVGTLESNRASEQLSATVTESQVGENCEQRSAGRVFALTSFHPESNDLTRAVTSNQVSSAVKATENRRVIKGIRDSQALITGYINPANPERDNQVVMETSKRTGTVMDGSIQEINQETRAVKESETFRRNQFETGVCHQNSNSENYLQPVDSENLQLRAQTSRCTYDRKAHTFQSRPRLEPRLKIIGKSVTESFQHKDSSLTLPPLNTRCTDTRTRMAEGSNCTSPRTIAFHGATGYQNDQCLKSFYQNTAGKTGSTLKPHSKVESPYTPVLFNTNWEVSCNHLTLFERIGGGSFGQVWKGAAWEVNGAKSWSVVAVKMLKEKSSKSDLKDLLSELDLLKKLKPHPNVIRLLGCVTKDVVRCRGKMEFRPPLVILEFVPHGDLLGYLRKSNGENDDFYDLRSKEVPSKIPERQLYQFSADVARGMEFISAHQLIHRDLAARNILVGEGLRCKITDFGMARDLGREEIYVRRSNGLMPVKWMAVESLINQVYTTESDV</sequence>
<comment type="caution">
    <text evidence="19">The sequence shown here is derived from an EMBL/GenBank/DDBJ whole genome shotgun (WGS) entry which is preliminary data.</text>
</comment>
<evidence type="ECO:0000256" key="9">
    <source>
        <dbReference type="ARBA" id="ARBA00023136"/>
    </source>
</evidence>
<dbReference type="InterPro" id="IPR036179">
    <property type="entry name" value="Ig-like_dom_sf"/>
</dbReference>
<dbReference type="PANTHER" id="PTHR24416:SF621">
    <property type="entry name" value="TYROSINE KINASE RECEPTOR CAD96CA"/>
    <property type="match status" value="1"/>
</dbReference>
<evidence type="ECO:0000256" key="10">
    <source>
        <dbReference type="ARBA" id="ARBA00023157"/>
    </source>
</evidence>
<dbReference type="Pfam" id="PF07714">
    <property type="entry name" value="PK_Tyr_Ser-Thr"/>
    <property type="match status" value="1"/>
</dbReference>
<evidence type="ECO:0000256" key="11">
    <source>
        <dbReference type="ARBA" id="ARBA00023170"/>
    </source>
</evidence>
<accession>A0ABN8RVE5</accession>
<dbReference type="Pfam" id="PF13895">
    <property type="entry name" value="Ig_2"/>
    <property type="match status" value="1"/>
</dbReference>
<dbReference type="InterPro" id="IPR003598">
    <property type="entry name" value="Ig_sub2"/>
</dbReference>
<dbReference type="InterPro" id="IPR003599">
    <property type="entry name" value="Ig_sub"/>
</dbReference>
<dbReference type="InterPro" id="IPR007110">
    <property type="entry name" value="Ig-like_dom"/>
</dbReference>
<evidence type="ECO:0000256" key="6">
    <source>
        <dbReference type="ARBA" id="ARBA00022737"/>
    </source>
</evidence>
<keyword evidence="6" id="KW-0677">Repeat</keyword>
<evidence type="ECO:0000256" key="2">
    <source>
        <dbReference type="ARBA" id="ARBA00006692"/>
    </source>
</evidence>
<name>A0ABN8RVE5_9CNID</name>
<dbReference type="SMART" id="SM00219">
    <property type="entry name" value="TyrKc"/>
    <property type="match status" value="1"/>
</dbReference>
<dbReference type="SUPFAM" id="SSF48726">
    <property type="entry name" value="Immunoglobulin"/>
    <property type="match status" value="1"/>
</dbReference>
<dbReference type="InterPro" id="IPR017441">
    <property type="entry name" value="Protein_kinase_ATP_BS"/>
</dbReference>
<dbReference type="InterPro" id="IPR001245">
    <property type="entry name" value="Ser-Thr/Tyr_kinase_cat_dom"/>
</dbReference>
<keyword evidence="4" id="KW-0808">Transferase</keyword>
<feature type="transmembrane region" description="Helical" evidence="16">
    <location>
        <begin position="389"/>
        <end position="411"/>
    </location>
</feature>
<dbReference type="PIRSF" id="PIRSF000615">
    <property type="entry name" value="TyrPK_CSF1-R"/>
    <property type="match status" value="1"/>
</dbReference>
<evidence type="ECO:0000259" key="17">
    <source>
        <dbReference type="PROSITE" id="PS50011"/>
    </source>
</evidence>
<keyword evidence="10" id="KW-1015">Disulfide bond</keyword>
<evidence type="ECO:0000256" key="8">
    <source>
        <dbReference type="ARBA" id="ARBA00022989"/>
    </source>
</evidence>
<keyword evidence="15" id="KW-0067">ATP-binding</keyword>
<reference evidence="19 20" key="1">
    <citation type="submission" date="2022-05" db="EMBL/GenBank/DDBJ databases">
        <authorList>
            <consortium name="Genoscope - CEA"/>
            <person name="William W."/>
        </authorList>
    </citation>
    <scope>NUCLEOTIDE SEQUENCE [LARGE SCALE GENOMIC DNA]</scope>
</reference>
<dbReference type="SMART" id="SM00408">
    <property type="entry name" value="IGc2"/>
    <property type="match status" value="1"/>
</dbReference>
<dbReference type="Gene3D" id="3.30.200.20">
    <property type="entry name" value="Phosphorylase Kinase, domain 1"/>
    <property type="match status" value="1"/>
</dbReference>